<dbReference type="AlphaFoldDB" id="A0AAN8XWR4"/>
<evidence type="ECO:0000313" key="1">
    <source>
        <dbReference type="EMBL" id="KAK7086030.1"/>
    </source>
</evidence>
<protein>
    <submittedName>
        <fullName evidence="1">Uncharacterized protein</fullName>
    </submittedName>
</protein>
<dbReference type="EMBL" id="JAXCGZ010000414">
    <property type="protein sequence ID" value="KAK7086030.1"/>
    <property type="molecule type" value="Genomic_DNA"/>
</dbReference>
<sequence>SALDILYQDHSEKISSTPYKPSPILVLKVPSDLSSPDTFGLGWTKVYVNGHASARFVKEQMFCSTLNPRSYHWKSLVSDLRKSHTDI</sequence>
<feature type="non-terminal residue" evidence="1">
    <location>
        <position position="1"/>
    </location>
</feature>
<organism evidence="1 2">
    <name type="scientific">Halocaridina rubra</name>
    <name type="common">Hawaiian red shrimp</name>
    <dbReference type="NCBI Taxonomy" id="373956"/>
    <lineage>
        <taxon>Eukaryota</taxon>
        <taxon>Metazoa</taxon>
        <taxon>Ecdysozoa</taxon>
        <taxon>Arthropoda</taxon>
        <taxon>Crustacea</taxon>
        <taxon>Multicrustacea</taxon>
        <taxon>Malacostraca</taxon>
        <taxon>Eumalacostraca</taxon>
        <taxon>Eucarida</taxon>
        <taxon>Decapoda</taxon>
        <taxon>Pleocyemata</taxon>
        <taxon>Caridea</taxon>
        <taxon>Atyoidea</taxon>
        <taxon>Atyidae</taxon>
        <taxon>Halocaridina</taxon>
    </lineage>
</organism>
<evidence type="ECO:0000313" key="2">
    <source>
        <dbReference type="Proteomes" id="UP001381693"/>
    </source>
</evidence>
<proteinExistence type="predicted"/>
<dbReference type="Proteomes" id="UP001381693">
    <property type="component" value="Unassembled WGS sequence"/>
</dbReference>
<gene>
    <name evidence="1" type="ORF">SK128_018080</name>
</gene>
<keyword evidence="2" id="KW-1185">Reference proteome</keyword>
<feature type="non-terminal residue" evidence="1">
    <location>
        <position position="87"/>
    </location>
</feature>
<reference evidence="1 2" key="1">
    <citation type="submission" date="2023-11" db="EMBL/GenBank/DDBJ databases">
        <title>Halocaridina rubra genome assembly.</title>
        <authorList>
            <person name="Smith C."/>
        </authorList>
    </citation>
    <scope>NUCLEOTIDE SEQUENCE [LARGE SCALE GENOMIC DNA]</scope>
    <source>
        <strain evidence="1">EP-1</strain>
        <tissue evidence="1">Whole</tissue>
    </source>
</reference>
<comment type="caution">
    <text evidence="1">The sequence shown here is derived from an EMBL/GenBank/DDBJ whole genome shotgun (WGS) entry which is preliminary data.</text>
</comment>
<accession>A0AAN8XWR4</accession>
<name>A0AAN8XWR4_HALRR</name>